<dbReference type="RefSeq" id="WP_041054230.1">
    <property type="nucleotide sequence ID" value="NZ_JXRR01000001.1"/>
</dbReference>
<dbReference type="PANTHER" id="PTHR35807">
    <property type="entry name" value="TRANSCRIPTIONAL REGULATOR REDD-RELATED"/>
    <property type="match status" value="1"/>
</dbReference>
<dbReference type="SMART" id="SM01043">
    <property type="entry name" value="BTAD"/>
    <property type="match status" value="1"/>
</dbReference>
<dbReference type="Gene3D" id="3.40.50.300">
    <property type="entry name" value="P-loop containing nucleotide triphosphate hydrolases"/>
    <property type="match status" value="1"/>
</dbReference>
<name>A0A0C2RSC3_9BACL</name>
<dbReference type="SUPFAM" id="SSF52540">
    <property type="entry name" value="P-loop containing nucleoside triphosphate hydrolases"/>
    <property type="match status" value="1"/>
</dbReference>
<evidence type="ECO:0000313" key="2">
    <source>
        <dbReference type="EMBL" id="KIL53135.1"/>
    </source>
</evidence>
<dbReference type="InterPro" id="IPR027417">
    <property type="entry name" value="P-loop_NTPase"/>
</dbReference>
<dbReference type="InterPro" id="IPR005158">
    <property type="entry name" value="BTAD"/>
</dbReference>
<sequence>MKISILESKVKAPATYPHYLRRAAVSAKLKQLFRSPLTIIHSGAGYGKTSLLSHVLQDEKRRYSWYTAQEEDDDIQPFLLYLMASVERVFPGVDNQFKEKRTLPHYPKPSELQVLVTLFIETLSSIDEEFTIVIDDYHTIDHVFSINFFMEKVITLLPETIHIVLCSRQKPRWSNLLKLRSSGQLVEITSDDLQFQADEIRYFYEDTYELQLTDETIHEINEVTEGWAIAVQLIGSYLASFREPSFSLPDLPTDELFQFLAQEVVGKRSFEEQQMLYHLSLMESFDLQAINHFYGEKGKRLLTELLHSHMFVHQIGASHYRFHALFHQFLQDTFRMRFPEEWLSHHQELAAYYTSQQNIVQAMKHFRLINDPPQLAERVKEFGPQLIASGQFDYLEELLNLIPAELKTIHYLLYHLEGEVHRYKAYYAKAKSSYLDCTKHSQNETDIHTEAKCMIGIASIYIDTIQPLYAEPYLDRALTLAHSITDFDPDMLKQWKCLRIENLVNLGQAVEAEKLMGQFGMQIEDLPTHNIDVRLHLRRGRLTDAREIVLRKKQQPAALPEMFREVTLLGSFISSMIGEADEALTLAERGVGHGRDEKSIYIEAVGYVRKGHAHLIAPLRELDEAHSCYRKAIDLLTMYDLHRAKAEPLMGLAGVLAMQGLTDQSTEAYDAAIRETEKVQDSWLSAYLLVGRAQLKVQQNRLEDASQDFSHALDSFLQCGDQFGEFVTRYHLAALQWAKKLPFRKEELSKLTHLLLTHPFEFLFKHNSLFGLADPASALPFWYDATIQLPEEKRHFILKKLGLTKDIRPPSYTLHVKMFGAFQVSRGVMAVPEKEWQREKAKELFALFVLNGTRYLHKQEIYDELWPGVDLDQAERDFKVTYNALLKAIEPQRQVRKESYFIERKGVLYRIRPEAVIQPDTAHWQLEIQKSLELRSPKAQLRHLKKAIRLYHGELYGDRTPDSKAIRREQELFRTSYLEAMERIAQLYTRLQDYNKVIYWADKILVEDATWEEAYRLLMFAYYQKRNRKRALDMYASCERILREELGVGPMETTINMYDLIRL</sequence>
<dbReference type="AlphaFoldDB" id="A0A0C2RSC3"/>
<organism evidence="2 3">
    <name type="scientific">Jeotgalibacillus campisalis</name>
    <dbReference type="NCBI Taxonomy" id="220754"/>
    <lineage>
        <taxon>Bacteria</taxon>
        <taxon>Bacillati</taxon>
        <taxon>Bacillota</taxon>
        <taxon>Bacilli</taxon>
        <taxon>Bacillales</taxon>
        <taxon>Caryophanaceae</taxon>
        <taxon>Jeotgalibacillus</taxon>
    </lineage>
</organism>
<dbReference type="EMBL" id="JXRR01000001">
    <property type="protein sequence ID" value="KIL53135.1"/>
    <property type="molecule type" value="Genomic_DNA"/>
</dbReference>
<dbReference type="InterPro" id="IPR051677">
    <property type="entry name" value="AfsR-DnrI-RedD_regulator"/>
</dbReference>
<comment type="caution">
    <text evidence="2">The sequence shown here is derived from an EMBL/GenBank/DDBJ whole genome shotgun (WGS) entry which is preliminary data.</text>
</comment>
<dbReference type="PATRIC" id="fig|220754.4.peg.474"/>
<proteinExistence type="predicted"/>
<reference evidence="2 3" key="1">
    <citation type="submission" date="2015-01" db="EMBL/GenBank/DDBJ databases">
        <title>Jeotgalibacillus campisalis genome sequencing.</title>
        <authorList>
            <person name="Goh K.M."/>
            <person name="Chan K.-G."/>
            <person name="Yaakop A.S."/>
            <person name="Ee R."/>
            <person name="Gan H.M."/>
            <person name="Chan C.S."/>
        </authorList>
    </citation>
    <scope>NUCLEOTIDE SEQUENCE [LARGE SCALE GENOMIC DNA]</scope>
    <source>
        <strain evidence="2 3">SF-57</strain>
    </source>
</reference>
<gene>
    <name evidence="2" type="ORF">KR50_04640</name>
</gene>
<protein>
    <recommendedName>
        <fullName evidence="1">Bacterial transcriptional activator domain-containing protein</fullName>
    </recommendedName>
</protein>
<dbReference type="InterPro" id="IPR036388">
    <property type="entry name" value="WH-like_DNA-bd_sf"/>
</dbReference>
<dbReference type="InterPro" id="IPR059106">
    <property type="entry name" value="WHD_MalT"/>
</dbReference>
<dbReference type="PANTHER" id="PTHR35807:SF2">
    <property type="entry name" value="TRANSCRIPTIONAL ACTIVATOR DOMAIN"/>
    <property type="match status" value="1"/>
</dbReference>
<dbReference type="Pfam" id="PF25873">
    <property type="entry name" value="WHD_MalT"/>
    <property type="match status" value="1"/>
</dbReference>
<dbReference type="InterPro" id="IPR011990">
    <property type="entry name" value="TPR-like_helical_dom_sf"/>
</dbReference>
<dbReference type="Gene3D" id="1.25.40.10">
    <property type="entry name" value="Tetratricopeptide repeat domain"/>
    <property type="match status" value="2"/>
</dbReference>
<dbReference type="Gene3D" id="1.10.10.10">
    <property type="entry name" value="Winged helix-like DNA-binding domain superfamily/Winged helix DNA-binding domain"/>
    <property type="match status" value="1"/>
</dbReference>
<dbReference type="Pfam" id="PF03704">
    <property type="entry name" value="BTAD"/>
    <property type="match status" value="1"/>
</dbReference>
<dbReference type="Proteomes" id="UP000031972">
    <property type="component" value="Unassembled WGS sequence"/>
</dbReference>
<dbReference type="SUPFAM" id="SSF48452">
    <property type="entry name" value="TPR-like"/>
    <property type="match status" value="2"/>
</dbReference>
<evidence type="ECO:0000313" key="3">
    <source>
        <dbReference type="Proteomes" id="UP000031972"/>
    </source>
</evidence>
<evidence type="ECO:0000259" key="1">
    <source>
        <dbReference type="SMART" id="SM01043"/>
    </source>
</evidence>
<keyword evidence="3" id="KW-1185">Reference proteome</keyword>
<accession>A0A0C2RSC3</accession>
<feature type="domain" description="Bacterial transcriptional activator" evidence="1">
    <location>
        <begin position="919"/>
        <end position="1062"/>
    </location>
</feature>